<evidence type="ECO:0008006" key="4">
    <source>
        <dbReference type="Google" id="ProtNLM"/>
    </source>
</evidence>
<evidence type="ECO:0000313" key="2">
    <source>
        <dbReference type="EMBL" id="KKA21776.1"/>
    </source>
</evidence>
<dbReference type="Proteomes" id="UP000053958">
    <property type="component" value="Unassembled WGS sequence"/>
</dbReference>
<dbReference type="GeneID" id="25316549"/>
<proteinExistence type="predicted"/>
<dbReference type="RefSeq" id="XP_013328388.1">
    <property type="nucleotide sequence ID" value="XM_013472934.1"/>
</dbReference>
<feature type="chain" id="PRO_5002481953" description="Secreted protein" evidence="1">
    <location>
        <begin position="26"/>
        <end position="104"/>
    </location>
</feature>
<evidence type="ECO:0000256" key="1">
    <source>
        <dbReference type="SAM" id="SignalP"/>
    </source>
</evidence>
<evidence type="ECO:0000313" key="3">
    <source>
        <dbReference type="Proteomes" id="UP000053958"/>
    </source>
</evidence>
<dbReference type="AlphaFoldDB" id="A0A0F4YVA9"/>
<name>A0A0F4YVA9_RASE3</name>
<dbReference type="EMBL" id="LASV01000169">
    <property type="protein sequence ID" value="KKA21776.1"/>
    <property type="molecule type" value="Genomic_DNA"/>
</dbReference>
<accession>A0A0F4YVA9</accession>
<sequence length="104" mass="11779">MYLVFPHSRSIHSIILLLLRYLLWGSVTYWSGPVRESVLNCIYDGYCMCCSSQRREGVPAHAWYTTPPHAHQSYSEPIRTGSSHPSQLKEPILGLCAVLYGPVK</sequence>
<keyword evidence="3" id="KW-1185">Reference proteome</keyword>
<gene>
    <name evidence="2" type="ORF">T310_4201</name>
</gene>
<comment type="caution">
    <text evidence="2">The sequence shown here is derived from an EMBL/GenBank/DDBJ whole genome shotgun (WGS) entry which is preliminary data.</text>
</comment>
<organism evidence="2 3">
    <name type="scientific">Rasamsonia emersonii (strain ATCC 16479 / CBS 393.64 / IMI 116815)</name>
    <dbReference type="NCBI Taxonomy" id="1408163"/>
    <lineage>
        <taxon>Eukaryota</taxon>
        <taxon>Fungi</taxon>
        <taxon>Dikarya</taxon>
        <taxon>Ascomycota</taxon>
        <taxon>Pezizomycotina</taxon>
        <taxon>Eurotiomycetes</taxon>
        <taxon>Eurotiomycetidae</taxon>
        <taxon>Eurotiales</taxon>
        <taxon>Trichocomaceae</taxon>
        <taxon>Rasamsonia</taxon>
    </lineage>
</organism>
<feature type="signal peptide" evidence="1">
    <location>
        <begin position="1"/>
        <end position="25"/>
    </location>
</feature>
<protein>
    <recommendedName>
        <fullName evidence="4">Secreted protein</fullName>
    </recommendedName>
</protein>
<reference evidence="2 3" key="1">
    <citation type="submission" date="2015-04" db="EMBL/GenBank/DDBJ databases">
        <authorList>
            <person name="Heijne W.H."/>
            <person name="Fedorova N.D."/>
            <person name="Nierman W.C."/>
            <person name="Vollebregt A.W."/>
            <person name="Zhao Z."/>
            <person name="Wu L."/>
            <person name="Kumar M."/>
            <person name="Stam H."/>
            <person name="van den Berg M.A."/>
            <person name="Pel H.J."/>
        </authorList>
    </citation>
    <scope>NUCLEOTIDE SEQUENCE [LARGE SCALE GENOMIC DNA]</scope>
    <source>
        <strain evidence="2 3">CBS 393.64</strain>
    </source>
</reference>
<keyword evidence="1" id="KW-0732">Signal</keyword>